<reference evidence="1 2" key="1">
    <citation type="submission" date="2016-04" db="EMBL/GenBank/DDBJ databases">
        <title>Genome analyses suggest a sexual origin of heterokaryosis in a supposedly ancient asexual fungus.</title>
        <authorList>
            <person name="Ropars J."/>
            <person name="Sedzielewska K."/>
            <person name="Noel J."/>
            <person name="Charron P."/>
            <person name="Farinelli L."/>
            <person name="Marton T."/>
            <person name="Kruger M."/>
            <person name="Pelin A."/>
            <person name="Brachmann A."/>
            <person name="Corradi N."/>
        </authorList>
    </citation>
    <scope>NUCLEOTIDE SEQUENCE [LARGE SCALE GENOMIC DNA]</scope>
    <source>
        <strain evidence="1 2">A5</strain>
    </source>
</reference>
<name>A0A2N0NDR9_9GLOM</name>
<comment type="caution">
    <text evidence="1">The sequence shown here is derived from an EMBL/GenBank/DDBJ whole genome shotgun (WGS) entry which is preliminary data.</text>
</comment>
<evidence type="ECO:0000313" key="1">
    <source>
        <dbReference type="EMBL" id="PKB92717.1"/>
    </source>
</evidence>
<dbReference type="Proteomes" id="UP000232722">
    <property type="component" value="Unassembled WGS sequence"/>
</dbReference>
<evidence type="ECO:0008006" key="3">
    <source>
        <dbReference type="Google" id="ProtNLM"/>
    </source>
</evidence>
<dbReference type="AlphaFoldDB" id="A0A2N0NDR9"/>
<dbReference type="VEuPathDB" id="FungiDB:RhiirA1_466899"/>
<proteinExistence type="predicted"/>
<sequence>MKQCWNYDPSKRPTISEVWITISKWYEKNQLLFVFSEEFTEIFTQAEKKRLELIQSKKLGPEFSQKPYSKAVFTSRALSSLISKSLTINSSTIIRSMKQEYYITKENDFDIDINTTQRLSSSNIQESTLNNQHSNAIYTSKLLISKPISTVNSSRKRNIKIETQNIGK</sequence>
<organism evidence="1 2">
    <name type="scientific">Rhizophagus irregularis</name>
    <dbReference type="NCBI Taxonomy" id="588596"/>
    <lineage>
        <taxon>Eukaryota</taxon>
        <taxon>Fungi</taxon>
        <taxon>Fungi incertae sedis</taxon>
        <taxon>Mucoromycota</taxon>
        <taxon>Glomeromycotina</taxon>
        <taxon>Glomeromycetes</taxon>
        <taxon>Glomerales</taxon>
        <taxon>Glomeraceae</taxon>
        <taxon>Rhizophagus</taxon>
    </lineage>
</organism>
<gene>
    <name evidence="1" type="ORF">RhiirA5_443657</name>
</gene>
<accession>A0A2N0NDR9</accession>
<dbReference type="EMBL" id="LLXJ01010125">
    <property type="protein sequence ID" value="PKB92717.1"/>
    <property type="molecule type" value="Genomic_DNA"/>
</dbReference>
<reference evidence="1 2" key="2">
    <citation type="submission" date="2017-09" db="EMBL/GenBank/DDBJ databases">
        <title>Extensive intraspecific genome diversity in a model arbuscular mycorrhizal fungus.</title>
        <authorList>
            <person name="Chen E.C."/>
            <person name="Morin E."/>
            <person name="Beaudet D."/>
            <person name="Noel J."/>
            <person name="Ndikumana S."/>
            <person name="Charron P."/>
            <person name="St-Onge C."/>
            <person name="Giorgi J."/>
            <person name="Grigoriev I.V."/>
            <person name="Roux C."/>
            <person name="Martin F.M."/>
            <person name="Corradi N."/>
        </authorList>
    </citation>
    <scope>NUCLEOTIDE SEQUENCE [LARGE SCALE GENOMIC DNA]</scope>
    <source>
        <strain evidence="1 2">A5</strain>
    </source>
</reference>
<evidence type="ECO:0000313" key="2">
    <source>
        <dbReference type="Proteomes" id="UP000232722"/>
    </source>
</evidence>
<protein>
    <recommendedName>
        <fullName evidence="3">Serine-threonine/tyrosine-protein kinase catalytic domain-containing protein</fullName>
    </recommendedName>
</protein>